<name>A0A1H8TJ85_9ACTN</name>
<keyword evidence="4 6" id="KW-1133">Transmembrane helix</keyword>
<protein>
    <submittedName>
        <fullName evidence="7">Multisubunit Na+/H+ antiporter, MnhF subunit</fullName>
    </submittedName>
</protein>
<accession>A0A1H8TJ85</accession>
<dbReference type="GO" id="GO:0015075">
    <property type="term" value="F:monoatomic ion transmembrane transporter activity"/>
    <property type="evidence" value="ECO:0007669"/>
    <property type="project" value="InterPro"/>
</dbReference>
<evidence type="ECO:0000313" key="7">
    <source>
        <dbReference type="EMBL" id="SEO90905.1"/>
    </source>
</evidence>
<reference evidence="7 8" key="1">
    <citation type="submission" date="2016-10" db="EMBL/GenBank/DDBJ databases">
        <authorList>
            <person name="de Groot N.N."/>
        </authorList>
    </citation>
    <scope>NUCLEOTIDE SEQUENCE [LARGE SCALE GENOMIC DNA]</scope>
    <source>
        <strain evidence="7 8">CGMCC 4.2026</strain>
    </source>
</reference>
<sequence length="96" mass="9942">MNVWLVAACVLLAAGMGPCLWRACTGDPAQRLMGITLGGTVAVGVCLLVARGVQRTSYVDVALVLAVLSPAGTLVFCRCLAGGGRPEARKARTRRS</sequence>
<dbReference type="Proteomes" id="UP000181951">
    <property type="component" value="Unassembled WGS sequence"/>
</dbReference>
<evidence type="ECO:0000256" key="5">
    <source>
        <dbReference type="ARBA" id="ARBA00023136"/>
    </source>
</evidence>
<keyword evidence="2" id="KW-1003">Cell membrane</keyword>
<evidence type="ECO:0000256" key="4">
    <source>
        <dbReference type="ARBA" id="ARBA00022989"/>
    </source>
</evidence>
<dbReference type="EMBL" id="FODD01000054">
    <property type="protein sequence ID" value="SEO90905.1"/>
    <property type="molecule type" value="Genomic_DNA"/>
</dbReference>
<dbReference type="AlphaFoldDB" id="A0A1H8TJ85"/>
<dbReference type="STRING" id="310780.SAMN05216267_105428"/>
<feature type="transmembrane region" description="Helical" evidence="6">
    <location>
        <begin position="57"/>
        <end position="76"/>
    </location>
</feature>
<feature type="transmembrane region" description="Helical" evidence="6">
    <location>
        <begin position="32"/>
        <end position="50"/>
    </location>
</feature>
<evidence type="ECO:0000256" key="3">
    <source>
        <dbReference type="ARBA" id="ARBA00022692"/>
    </source>
</evidence>
<dbReference type="Pfam" id="PF04066">
    <property type="entry name" value="MrpF_PhaF"/>
    <property type="match status" value="1"/>
</dbReference>
<dbReference type="InterPro" id="IPR007208">
    <property type="entry name" value="MrpF/PhaF-like"/>
</dbReference>
<keyword evidence="3 6" id="KW-0812">Transmembrane</keyword>
<keyword evidence="8" id="KW-1185">Reference proteome</keyword>
<gene>
    <name evidence="7" type="ORF">SAMN05216267_105428</name>
</gene>
<organism evidence="7 8">
    <name type="scientific">Actinacidiphila rubida</name>
    <dbReference type="NCBI Taxonomy" id="310780"/>
    <lineage>
        <taxon>Bacteria</taxon>
        <taxon>Bacillati</taxon>
        <taxon>Actinomycetota</taxon>
        <taxon>Actinomycetes</taxon>
        <taxon>Kitasatosporales</taxon>
        <taxon>Streptomycetaceae</taxon>
        <taxon>Actinacidiphila</taxon>
    </lineage>
</organism>
<dbReference type="RefSeq" id="WP_069462875.1">
    <property type="nucleotide sequence ID" value="NZ_FODD01000054.1"/>
</dbReference>
<evidence type="ECO:0000256" key="6">
    <source>
        <dbReference type="SAM" id="Phobius"/>
    </source>
</evidence>
<dbReference type="GO" id="GO:0005886">
    <property type="term" value="C:plasma membrane"/>
    <property type="evidence" value="ECO:0007669"/>
    <property type="project" value="UniProtKB-SubCell"/>
</dbReference>
<evidence type="ECO:0000313" key="8">
    <source>
        <dbReference type="Proteomes" id="UP000181951"/>
    </source>
</evidence>
<keyword evidence="5 6" id="KW-0472">Membrane</keyword>
<evidence type="ECO:0000256" key="2">
    <source>
        <dbReference type="ARBA" id="ARBA00022475"/>
    </source>
</evidence>
<proteinExistence type="predicted"/>
<evidence type="ECO:0000256" key="1">
    <source>
        <dbReference type="ARBA" id="ARBA00004651"/>
    </source>
</evidence>
<comment type="subcellular location">
    <subcellularLocation>
        <location evidence="1">Cell membrane</location>
        <topology evidence="1">Multi-pass membrane protein</topology>
    </subcellularLocation>
</comment>